<feature type="compositionally biased region" description="Acidic residues" evidence="2">
    <location>
        <begin position="884"/>
        <end position="899"/>
    </location>
</feature>
<feature type="coiled-coil region" evidence="1">
    <location>
        <begin position="90"/>
        <end position="153"/>
    </location>
</feature>
<feature type="transmembrane region" description="Helical" evidence="3">
    <location>
        <begin position="426"/>
        <end position="448"/>
    </location>
</feature>
<dbReference type="GO" id="GO:0003723">
    <property type="term" value="F:RNA binding"/>
    <property type="evidence" value="ECO:0007669"/>
    <property type="project" value="InterPro"/>
</dbReference>
<feature type="region of interest" description="Disordered" evidence="2">
    <location>
        <begin position="2806"/>
        <end position="2937"/>
    </location>
</feature>
<feature type="compositionally biased region" description="Basic and acidic residues" evidence="2">
    <location>
        <begin position="70"/>
        <end position="80"/>
    </location>
</feature>
<dbReference type="SUPFAM" id="SSF54791">
    <property type="entry name" value="Eukaryotic type KH-domain (KH-domain type I)"/>
    <property type="match status" value="1"/>
</dbReference>
<feature type="compositionally biased region" description="Basic and acidic residues" evidence="2">
    <location>
        <begin position="221"/>
        <end position="233"/>
    </location>
</feature>
<dbReference type="InterPro" id="IPR004087">
    <property type="entry name" value="KH_dom"/>
</dbReference>
<feature type="region of interest" description="Disordered" evidence="2">
    <location>
        <begin position="221"/>
        <end position="250"/>
    </location>
</feature>
<feature type="compositionally biased region" description="Basic and acidic residues" evidence="2">
    <location>
        <begin position="1"/>
        <end position="13"/>
    </location>
</feature>
<dbReference type="InterPro" id="IPR036612">
    <property type="entry name" value="KH_dom_type_1_sf"/>
</dbReference>
<dbReference type="SMART" id="SM00322">
    <property type="entry name" value="KH"/>
    <property type="match status" value="1"/>
</dbReference>
<keyword evidence="3" id="KW-1133">Transmembrane helix</keyword>
<name>A0A1Q9F7N6_SYMMI</name>
<feature type="region of interest" description="Disordered" evidence="2">
    <location>
        <begin position="267"/>
        <end position="293"/>
    </location>
</feature>
<dbReference type="EMBL" id="LSRX01000001">
    <property type="protein sequence ID" value="OLQ15619.1"/>
    <property type="molecule type" value="Genomic_DNA"/>
</dbReference>
<feature type="compositionally biased region" description="Basic and acidic residues" evidence="2">
    <location>
        <begin position="38"/>
        <end position="53"/>
    </location>
</feature>
<evidence type="ECO:0000313" key="6">
    <source>
        <dbReference type="Proteomes" id="UP000186817"/>
    </source>
</evidence>
<dbReference type="Gene3D" id="3.60.10.10">
    <property type="entry name" value="Endonuclease/exonuclease/phosphatase"/>
    <property type="match status" value="1"/>
</dbReference>
<evidence type="ECO:0000259" key="4">
    <source>
        <dbReference type="PROSITE" id="PS00028"/>
    </source>
</evidence>
<organism evidence="5 6">
    <name type="scientific">Symbiodinium microadriaticum</name>
    <name type="common">Dinoflagellate</name>
    <name type="synonym">Zooxanthella microadriatica</name>
    <dbReference type="NCBI Taxonomy" id="2951"/>
    <lineage>
        <taxon>Eukaryota</taxon>
        <taxon>Sar</taxon>
        <taxon>Alveolata</taxon>
        <taxon>Dinophyceae</taxon>
        <taxon>Suessiales</taxon>
        <taxon>Symbiodiniaceae</taxon>
        <taxon>Symbiodinium</taxon>
    </lineage>
</organism>
<feature type="compositionally biased region" description="Low complexity" evidence="2">
    <location>
        <begin position="2854"/>
        <end position="2883"/>
    </location>
</feature>
<evidence type="ECO:0000256" key="2">
    <source>
        <dbReference type="SAM" id="MobiDB-lite"/>
    </source>
</evidence>
<keyword evidence="3" id="KW-0812">Transmembrane</keyword>
<dbReference type="CDD" id="cd00105">
    <property type="entry name" value="KH-I"/>
    <property type="match status" value="1"/>
</dbReference>
<gene>
    <name evidence="5" type="ORF">AK812_SmicGene90</name>
</gene>
<comment type="caution">
    <text evidence="5">The sequence shown here is derived from an EMBL/GenBank/DDBJ whole genome shotgun (WGS) entry which is preliminary data.</text>
</comment>
<dbReference type="InterPro" id="IPR036397">
    <property type="entry name" value="RNaseH_sf"/>
</dbReference>
<dbReference type="Gene3D" id="3.30.420.10">
    <property type="entry name" value="Ribonuclease H-like superfamily/Ribonuclease H"/>
    <property type="match status" value="1"/>
</dbReference>
<dbReference type="Proteomes" id="UP000186817">
    <property type="component" value="Unassembled WGS sequence"/>
</dbReference>
<dbReference type="PROSITE" id="PS00028">
    <property type="entry name" value="ZINC_FINGER_C2H2_1"/>
    <property type="match status" value="1"/>
</dbReference>
<accession>A0A1Q9F7N6</accession>
<reference evidence="5 6" key="1">
    <citation type="submission" date="2016-02" db="EMBL/GenBank/DDBJ databases">
        <title>Genome analysis of coral dinoflagellate symbionts highlights evolutionary adaptations to a symbiotic lifestyle.</title>
        <authorList>
            <person name="Aranda M."/>
            <person name="Li Y."/>
            <person name="Liew Y.J."/>
            <person name="Baumgarten S."/>
            <person name="Simakov O."/>
            <person name="Wilson M."/>
            <person name="Piel J."/>
            <person name="Ashoor H."/>
            <person name="Bougouffa S."/>
            <person name="Bajic V.B."/>
            <person name="Ryu T."/>
            <person name="Ravasi T."/>
            <person name="Bayer T."/>
            <person name="Micklem G."/>
            <person name="Kim H."/>
            <person name="Bhak J."/>
            <person name="Lajeunesse T.C."/>
            <person name="Voolstra C.R."/>
        </authorList>
    </citation>
    <scope>NUCLEOTIDE SEQUENCE [LARGE SCALE GENOMIC DNA]</scope>
    <source>
        <strain evidence="5 6">CCMP2467</strain>
    </source>
</reference>
<sequence>MGRRSQEWSKKDQSYGGWHKQQSYGWQQQEQRQHGGHRQRETWQHGQGWEDKPQFPSYSMMKVDQAPTKDTGKPDQEDLPIRPGEFVRGIQRFVTVARKAEIRVRKAQEEREVILGRWQKFQTELQAAFVKERELFKKDLQRNQDEMDKLDEAQRGAFADLQKAFSSPATMKTKAIAQPNQEAIQEWRKLLEDCEEEPDVDMTVAMAETLGAHLKEYLATKTPDRRTKVKEDAVTPPRPESGRPGTGSSKAWDAFMEMAGGLLVGAKNRRPKSQRTPVKLLGRRPAPSPKPGSALAKRLEAKRRTALASFKIHGGDISDEEEDEVMVGALARQEEVPEEIVEWEHEQYQGLFRLVPGAHNPVFGMSPSRHGPEGGHDRAACNYSLGYGFFEDRPKQGQFWSIFDVLDLLYEVCEGVVWIGEAGADFFVAFFTTLMAVYTAVLVIVGMAKLPSGMALFSTARHGILPKRMIGVFMLFVIPHHVLAVNNPPRCRHSLPLPMPTDLELWAAGQRTLREQLIEAGCRHMYSQPLQRSPGEAPPPRFAVPVANDQVDVQPAMDEEGIHVTIWVAAPFFEAEVIDVLLPQPLTQNMMIEAIKGSTVTLPDAFDQVYATTPQIGDHFASFIVCPPWLGETSKTMLVLDARDIGGTVFPFYVDEELSLQTIRSNLMEYEANQPDVYVFGQHRPLELEQTVRPVTAGVVKVVPRGAICRWSDELTDRLRQAGRWLPNFDPPGARDGLFEVFQSTDDQIIEDLIEDDERPIEQAAAEMLMVDYPCLVYLPEERIVSLSHEGRRIWELYAVLNLHDHPGEDSFVIFLDLRQLGLFPQWAQLATNDFDPREYVRGLQLQGVQDWVITVIGGEPRSNGKLAIKNCETLVITLQPPDEMAEDGSGADDDSDGEDSGHHRQDPSSAAGHRGETLDLLIETRPDLAELLAPPEFDIGGETIPLRHTTEDLSELFAVWAPDWLLFNPGDLDLKPVTRQALAALVHWTTILCGLLQVRNLQNYTDGSFTEADGSSGAAALILLTDGSNRTAWLGGCGMQILGDSGTLWADPYPPALYAEQVAIVLALLWLGQALHFMPLGAAVVHFDCQAAGWSADGSWAPCNAFATKVHELELYVRSLLDGRLTFQHVKDSIKHGSYLQWQPGEQTTGESLSPAELIPTVANLAASDQTMVRVRALSVNLQGMKGKHAYVEQQLEWKGIQLAFLQETKDGDGTVSTKRFLRLASPAMHHWGTAIWFSKTFGAFEVDGKKITIEEADLVVICSTPRLLLVSIDKGGYKCLLFSGHCPHEARAEERREFLSSLARQLHQLPKPHLVIGGIDANARPPLGYAGVTGTRPFNQPDYAGQEFAAVLHDCNLWLPATFQECHQGVDATYQHPNGQEHRIDFFVIGGSATTQNVVSQVALDFDTANKLEDHKAVEIMFEATTGSLHGERKLYRPRFDRQSMRSKEGQAIIRDAMLQYQPPQWHMGVDRHCQHLQDYLLRLMVDNFLVPSGGLRASYISSDVWSWRESKLRLKELAGHRRKLWAQAVAGAFSWWAGTTPQWSPRAVLKHEILYDVVAAAITYATDRIKKRIYKDKQVYLEQLAHDGLTSTAQILRRLRQQGIGGRRNKVQKKPLPKLCRQDGGLASNRAQHDEVWLRHFGDQEYGQILRVEDYLDQKHQWSGDPAEVPWTAEDVPTRAEVEQILRAAPLGKSPGLDNIPGELLRAAPVEMAAAVHPLYVKSLLTLCQPLQWRGGILFSAWKHAGPIELPESSRQVAIGNLQADEDVAKLLAYFGLGPEDMHSMLQLIKDGGLMKEAGNTESVRAACADFHRGTWFVSNYSTGHKLATTSTGSRPGESWADAIFAYVYARAMGTLVERADGESLLSYVEHNPRNGIFRGPLGQVASIARDGTWADDSVLPIEDRSPGQLVAKLKRLASLAISTLEEFGLSPNLKPGKTSAILSLVGKGVVEARRAATIRGRPAILLEDLAIELPIVPQYVHLGAIIDNKLTLKGESRHRLALVGSAYDQGKRLVFQNKTIPLQIRASLFETGVRSTLFNLSIWMPEGEAWTKLAGGYTRCLRRLLATTYKGAHLFKIPLPMVHVLTDSWSLDLVAMRSRLGLLAALVTNGPDVLWAVLQQEQVWLAQVKDDLQKLWDFDRTWPEVVRDSWPAWVRRIQESPAAFKRGVRRLLQARHKQDVKAARIHVALWMMYRFALSQTRVPPATAKDWSCRMCKTRFKSKGGLGAHLFKAHGRRAAYRACVHGTVCAACGTQYWSETRLAVHLRDNPWCSNALRDQGLLAPSTRPGFGSREWRKLETEQYTPAPTEKVVEPQGDGSGHRWSAEAENAYRAICGLLFEAPSWLIADDLVSAIIEVFAGVPLYAAEENDVCSYIAGEVRDLQGSDPQLLWDAESIEVVLRGLAEAPSVPRAPAIDSCDCGDTLQDFSVELAKVQWDAIVRGFLSDCVTPETTPEVLEISWEDGEEFSSGVVEAPTAVDDTPVPKPAPEKTRSSSSSTSRPPPPREPQTWTEKAQDFERKLRSDRASEVWEVSNVLNVLQAVQSPLRKLAAKLMLRWKQNLREKCPQCGEAYDKAAEHVRRCTAGMCDGCEKLFKIEELEAHRAKCQNYTLCPGCGVRMVKRSWNAHKEECPGYRRCLGCQKTILKSELQNHYKECQQVCILDDPPGQPVPMDQALKCPCCNKRVSFKELQKHQKERCPETVFCKDCNMPYKKGADAEHRSGCRKRHRCICGLFILNSEKKEHQSRCREYEKCQGCGEFILRSQTFAHASRCSQTRYCNICCKAVLIRDWPAHVVACTKWKDRAETPKKGSKRDPSPLDTPPSSKKQRKEEKRQKKKEEKRLKRAEKAGRGEAASQPSPKPAPRASQPSQPSQPSSASSLPPQPAPQPALRPLPPLVAAVRIDGQPPPPRMKPRFRPQSRRRREDEEAQEELGSETVYLEPAHQSLMGWFVGRGGANIKAFEKEYGVDVQRGASDLFIEGPVGKVSRAASAVREFLEANEIASEEVQIEALDEELPRQLLRVLQDDKELSHPRITATRWNPADGEPPAVRFEAQGRTLFVSGRRRAAQAAAQLVRRELKVEVLRTETSLRSTLLAMRGGCRPVHHAERTFQVCVLVRDDRVLICGREVTRAKEYIAWYQPKRGSSWEPWAQVAQKKRRLPIPLHRRTPKAVDLKPRADAICVDELDLKQHRNE</sequence>
<evidence type="ECO:0000313" key="5">
    <source>
        <dbReference type="EMBL" id="OLQ15619.1"/>
    </source>
</evidence>
<feature type="domain" description="C2H2-type" evidence="4">
    <location>
        <begin position="2216"/>
        <end position="2237"/>
    </location>
</feature>
<feature type="region of interest" description="Disordered" evidence="2">
    <location>
        <begin position="1"/>
        <end position="84"/>
    </location>
</feature>
<feature type="compositionally biased region" description="Pro residues" evidence="2">
    <location>
        <begin position="2884"/>
        <end position="2898"/>
    </location>
</feature>
<dbReference type="SUPFAM" id="SSF56219">
    <property type="entry name" value="DNase I-like"/>
    <property type="match status" value="1"/>
</dbReference>
<feature type="region of interest" description="Disordered" evidence="2">
    <location>
        <begin position="2475"/>
        <end position="2516"/>
    </location>
</feature>
<evidence type="ECO:0000256" key="3">
    <source>
        <dbReference type="SAM" id="Phobius"/>
    </source>
</evidence>
<proteinExistence type="predicted"/>
<protein>
    <recommendedName>
        <fullName evidence="4">C2H2-type domain-containing protein</fullName>
    </recommendedName>
</protein>
<feature type="compositionally biased region" description="Basic and acidic residues" evidence="2">
    <location>
        <begin position="2806"/>
        <end position="2819"/>
    </location>
</feature>
<dbReference type="OrthoDB" id="456576at2759"/>
<evidence type="ECO:0000256" key="1">
    <source>
        <dbReference type="SAM" id="Coils"/>
    </source>
</evidence>
<feature type="compositionally biased region" description="Basic and acidic residues" evidence="2">
    <location>
        <begin position="2831"/>
        <end position="2853"/>
    </location>
</feature>
<feature type="region of interest" description="Disordered" evidence="2">
    <location>
        <begin position="882"/>
        <end position="915"/>
    </location>
</feature>
<feature type="compositionally biased region" description="Basic residues" evidence="2">
    <location>
        <begin position="2914"/>
        <end position="2924"/>
    </location>
</feature>
<dbReference type="InterPro" id="IPR013087">
    <property type="entry name" value="Znf_C2H2_type"/>
</dbReference>
<keyword evidence="1" id="KW-0175">Coiled coil</keyword>
<keyword evidence="3" id="KW-0472">Membrane</keyword>
<dbReference type="InterPro" id="IPR036691">
    <property type="entry name" value="Endo/exonu/phosph_ase_sf"/>
</dbReference>
<keyword evidence="6" id="KW-1185">Reference proteome</keyword>